<dbReference type="RefSeq" id="WP_378102564.1">
    <property type="nucleotide sequence ID" value="NZ_JBHSEP010000032.1"/>
</dbReference>
<dbReference type="EMBL" id="JBHSEP010000032">
    <property type="protein sequence ID" value="MFC4601879.1"/>
    <property type="molecule type" value="Genomic_DNA"/>
</dbReference>
<feature type="transmembrane region" description="Helical" evidence="7">
    <location>
        <begin position="55"/>
        <end position="74"/>
    </location>
</feature>
<feature type="domain" description="ABC transporter" evidence="8">
    <location>
        <begin position="334"/>
        <end position="567"/>
    </location>
</feature>
<evidence type="ECO:0000256" key="1">
    <source>
        <dbReference type="ARBA" id="ARBA00004651"/>
    </source>
</evidence>
<evidence type="ECO:0000256" key="4">
    <source>
        <dbReference type="ARBA" id="ARBA00022840"/>
    </source>
</evidence>
<evidence type="ECO:0000256" key="6">
    <source>
        <dbReference type="ARBA" id="ARBA00023136"/>
    </source>
</evidence>
<comment type="subcellular location">
    <subcellularLocation>
        <location evidence="1">Cell membrane</location>
        <topology evidence="1">Multi-pass membrane protein</topology>
    </subcellularLocation>
</comment>
<dbReference type="InterPro" id="IPR039421">
    <property type="entry name" value="Type_1_exporter"/>
</dbReference>
<feature type="transmembrane region" description="Helical" evidence="7">
    <location>
        <begin position="21"/>
        <end position="43"/>
    </location>
</feature>
<feature type="transmembrane region" description="Helical" evidence="7">
    <location>
        <begin position="162"/>
        <end position="178"/>
    </location>
</feature>
<protein>
    <submittedName>
        <fullName evidence="10">ABC transporter ATP-binding protein</fullName>
    </submittedName>
</protein>
<feature type="transmembrane region" description="Helical" evidence="7">
    <location>
        <begin position="250"/>
        <end position="268"/>
    </location>
</feature>
<dbReference type="InterPro" id="IPR003439">
    <property type="entry name" value="ABC_transporter-like_ATP-bd"/>
</dbReference>
<evidence type="ECO:0000256" key="5">
    <source>
        <dbReference type="ARBA" id="ARBA00022989"/>
    </source>
</evidence>
<dbReference type="SMART" id="SM00382">
    <property type="entry name" value="AAA"/>
    <property type="match status" value="1"/>
</dbReference>
<evidence type="ECO:0000313" key="10">
    <source>
        <dbReference type="EMBL" id="MFC4601879.1"/>
    </source>
</evidence>
<accession>A0ABV9FKY9</accession>
<dbReference type="PROSITE" id="PS00211">
    <property type="entry name" value="ABC_TRANSPORTER_1"/>
    <property type="match status" value="1"/>
</dbReference>
<dbReference type="InterPro" id="IPR003593">
    <property type="entry name" value="AAA+_ATPase"/>
</dbReference>
<name>A0ABV9FKY9_9BACL</name>
<keyword evidence="3" id="KW-0547">Nucleotide-binding</keyword>
<reference evidence="11" key="1">
    <citation type="journal article" date="2019" name="Int. J. Syst. Evol. Microbiol.">
        <title>The Global Catalogue of Microorganisms (GCM) 10K type strain sequencing project: providing services to taxonomists for standard genome sequencing and annotation.</title>
        <authorList>
            <consortium name="The Broad Institute Genomics Platform"/>
            <consortium name="The Broad Institute Genome Sequencing Center for Infectious Disease"/>
            <person name="Wu L."/>
            <person name="Ma J."/>
        </authorList>
    </citation>
    <scope>NUCLEOTIDE SEQUENCE [LARGE SCALE GENOMIC DNA]</scope>
    <source>
        <strain evidence="11">CCUG 49571</strain>
    </source>
</reference>
<keyword evidence="11" id="KW-1185">Reference proteome</keyword>
<sequence>MLKFISRMLALAGEHSWRIKLAFVFSFLESLLANTPVFALLYIFTKIMNQSLTSFDGWLCGGIMLAAILARFALRRLFLSLQSGTGYEICARERLVIGDLFKRFPMSYFTEGNLGRITSSISVDLVYIEVQGMKAMDRIVNGFMSLFIGCVVILFLDWRIGLMTVVLALFALAALERLQRVGKLHSRIKQEQQAKLTSSILEYVRGMSIIKSLNMIDDKASAVNKTIENARDSSIDFEEKFTPPSFRYQFWFSLATALTVFMAASFYQTGTMTMPLMTMLIIYVHFMYIPVKALGSLTGQIRVMEAALDRYEQLLNVNVIDRDCKDIPLKRFDIEFKDVSFSYEENATLRNISFHVPEKSMTALVGASGSGKTTIANLIVRFWDVQQGELLVGGINVKELTCESLLQNISMVFQNVYLFRDTICNNIKFGKPNATFEEVVAAAKKARCHEFITSLEGGYDTIVGEGGGTLSGGEKQRISIARAILKDAPIILLDEATASVDPDNEKHIQKAISELVKDKTLIIIAHRLSTIRNADQIIVLDKGSLIQKGTHEELIQQDGQYRHLWNKRMTSRSWKIPASTAVSSIDR</sequence>
<dbReference type="SUPFAM" id="SSF90123">
    <property type="entry name" value="ABC transporter transmembrane region"/>
    <property type="match status" value="1"/>
</dbReference>
<keyword evidence="6 7" id="KW-0472">Membrane</keyword>
<feature type="transmembrane region" description="Helical" evidence="7">
    <location>
        <begin position="139"/>
        <end position="156"/>
    </location>
</feature>
<dbReference type="InterPro" id="IPR036640">
    <property type="entry name" value="ABC1_TM_sf"/>
</dbReference>
<proteinExistence type="predicted"/>
<evidence type="ECO:0000259" key="8">
    <source>
        <dbReference type="PROSITE" id="PS50893"/>
    </source>
</evidence>
<dbReference type="InterPro" id="IPR011527">
    <property type="entry name" value="ABC1_TM_dom"/>
</dbReference>
<dbReference type="SUPFAM" id="SSF52540">
    <property type="entry name" value="P-loop containing nucleoside triphosphate hydrolases"/>
    <property type="match status" value="1"/>
</dbReference>
<dbReference type="GO" id="GO:0005524">
    <property type="term" value="F:ATP binding"/>
    <property type="evidence" value="ECO:0007669"/>
    <property type="project" value="UniProtKB-KW"/>
</dbReference>
<evidence type="ECO:0000313" key="11">
    <source>
        <dbReference type="Proteomes" id="UP001596028"/>
    </source>
</evidence>
<dbReference type="PANTHER" id="PTHR24221:SF397">
    <property type="entry name" value="ABC TRANSPORTER, ATP-BINDING TRANSMEMBRANE PROTEIN"/>
    <property type="match status" value="1"/>
</dbReference>
<dbReference type="PROSITE" id="PS50929">
    <property type="entry name" value="ABC_TM1F"/>
    <property type="match status" value="1"/>
</dbReference>
<evidence type="ECO:0000259" key="9">
    <source>
        <dbReference type="PROSITE" id="PS50929"/>
    </source>
</evidence>
<dbReference type="PANTHER" id="PTHR24221">
    <property type="entry name" value="ATP-BINDING CASSETTE SUB-FAMILY B"/>
    <property type="match status" value="1"/>
</dbReference>
<organism evidence="10 11">
    <name type="scientific">Cohnella hongkongensis</name>
    <dbReference type="NCBI Taxonomy" id="178337"/>
    <lineage>
        <taxon>Bacteria</taxon>
        <taxon>Bacillati</taxon>
        <taxon>Bacillota</taxon>
        <taxon>Bacilli</taxon>
        <taxon>Bacillales</taxon>
        <taxon>Paenibacillaceae</taxon>
        <taxon>Cohnella</taxon>
    </lineage>
</organism>
<evidence type="ECO:0000256" key="2">
    <source>
        <dbReference type="ARBA" id="ARBA00022692"/>
    </source>
</evidence>
<comment type="caution">
    <text evidence="10">The sequence shown here is derived from an EMBL/GenBank/DDBJ whole genome shotgun (WGS) entry which is preliminary data.</text>
</comment>
<dbReference type="Pfam" id="PF00005">
    <property type="entry name" value="ABC_tran"/>
    <property type="match status" value="1"/>
</dbReference>
<dbReference type="Gene3D" id="3.40.50.300">
    <property type="entry name" value="P-loop containing nucleotide triphosphate hydrolases"/>
    <property type="match status" value="1"/>
</dbReference>
<dbReference type="Proteomes" id="UP001596028">
    <property type="component" value="Unassembled WGS sequence"/>
</dbReference>
<dbReference type="PROSITE" id="PS50893">
    <property type="entry name" value="ABC_TRANSPORTER_2"/>
    <property type="match status" value="1"/>
</dbReference>
<feature type="domain" description="ABC transmembrane type-1" evidence="9">
    <location>
        <begin position="21"/>
        <end position="301"/>
    </location>
</feature>
<keyword evidence="5 7" id="KW-1133">Transmembrane helix</keyword>
<evidence type="ECO:0000256" key="7">
    <source>
        <dbReference type="SAM" id="Phobius"/>
    </source>
</evidence>
<dbReference type="InterPro" id="IPR017871">
    <property type="entry name" value="ABC_transporter-like_CS"/>
</dbReference>
<dbReference type="InterPro" id="IPR027417">
    <property type="entry name" value="P-loop_NTPase"/>
</dbReference>
<evidence type="ECO:0000256" key="3">
    <source>
        <dbReference type="ARBA" id="ARBA00022741"/>
    </source>
</evidence>
<dbReference type="Gene3D" id="1.20.1560.10">
    <property type="entry name" value="ABC transporter type 1, transmembrane domain"/>
    <property type="match status" value="1"/>
</dbReference>
<dbReference type="Pfam" id="PF00664">
    <property type="entry name" value="ABC_membrane"/>
    <property type="match status" value="1"/>
</dbReference>
<keyword evidence="2 7" id="KW-0812">Transmembrane</keyword>
<gene>
    <name evidence="10" type="ORF">ACFO3S_26820</name>
</gene>
<keyword evidence="4 10" id="KW-0067">ATP-binding</keyword>